<keyword evidence="2" id="KW-0238">DNA-binding</keyword>
<evidence type="ECO:0000313" key="6">
    <source>
        <dbReference type="Proteomes" id="UP000605670"/>
    </source>
</evidence>
<dbReference type="PROSITE" id="PS00622">
    <property type="entry name" value="HTH_LUXR_1"/>
    <property type="match status" value="1"/>
</dbReference>
<dbReference type="SMART" id="SM00421">
    <property type="entry name" value="HTH_LUXR"/>
    <property type="match status" value="1"/>
</dbReference>
<sequence length="118" mass="12655">MTAVTVRGLDEQVGRLLAAQAAKNGRSVEDEARAILTTAVLAMVNIVPQCPGRLTAAEDRICGLVAQGWTNRQIAEQLHLSERTVEAHVSAILRKLQMPNRAAAASWFTARRAAPQGA</sequence>
<evidence type="ECO:0000256" key="3">
    <source>
        <dbReference type="ARBA" id="ARBA00023163"/>
    </source>
</evidence>
<reference evidence="5" key="1">
    <citation type="journal article" date="2014" name="Int. J. Syst. Evol. Microbiol.">
        <title>Complete genome sequence of Corynebacterium casei LMG S-19264T (=DSM 44701T), isolated from a smear-ripened cheese.</title>
        <authorList>
            <consortium name="US DOE Joint Genome Institute (JGI-PGF)"/>
            <person name="Walter F."/>
            <person name="Albersmeier A."/>
            <person name="Kalinowski J."/>
            <person name="Ruckert C."/>
        </authorList>
    </citation>
    <scope>NUCLEOTIDE SEQUENCE</scope>
    <source>
        <strain evidence="5">CGMCC 1.12160</strain>
    </source>
</reference>
<dbReference type="Gene3D" id="1.10.10.10">
    <property type="entry name" value="Winged helix-like DNA-binding domain superfamily/Winged helix DNA-binding domain"/>
    <property type="match status" value="1"/>
</dbReference>
<dbReference type="Proteomes" id="UP000605670">
    <property type="component" value="Unassembled WGS sequence"/>
</dbReference>
<keyword evidence="6" id="KW-1185">Reference proteome</keyword>
<gene>
    <name evidence="5" type="ORF">GCM10011366_12610</name>
</gene>
<dbReference type="Gene3D" id="1.10.1220.10">
    <property type="entry name" value="Met repressor-like"/>
    <property type="match status" value="1"/>
</dbReference>
<dbReference type="InterPro" id="IPR000792">
    <property type="entry name" value="Tscrpt_reg_LuxR_C"/>
</dbReference>
<reference evidence="5" key="2">
    <citation type="submission" date="2020-09" db="EMBL/GenBank/DDBJ databases">
        <authorList>
            <person name="Sun Q."/>
            <person name="Zhou Y."/>
        </authorList>
    </citation>
    <scope>NUCLEOTIDE SEQUENCE</scope>
    <source>
        <strain evidence="5">CGMCC 1.12160</strain>
    </source>
</reference>
<dbReference type="GO" id="GO:0006355">
    <property type="term" value="P:regulation of DNA-templated transcription"/>
    <property type="evidence" value="ECO:0007669"/>
    <property type="project" value="InterPro"/>
</dbReference>
<dbReference type="Pfam" id="PF00196">
    <property type="entry name" value="GerE"/>
    <property type="match status" value="1"/>
</dbReference>
<proteinExistence type="predicted"/>
<dbReference type="CDD" id="cd06170">
    <property type="entry name" value="LuxR_C_like"/>
    <property type="match status" value="1"/>
</dbReference>
<evidence type="ECO:0000256" key="1">
    <source>
        <dbReference type="ARBA" id="ARBA00023015"/>
    </source>
</evidence>
<dbReference type="SUPFAM" id="SSF47598">
    <property type="entry name" value="Ribbon-helix-helix"/>
    <property type="match status" value="1"/>
</dbReference>
<dbReference type="GO" id="GO:0003677">
    <property type="term" value="F:DNA binding"/>
    <property type="evidence" value="ECO:0007669"/>
    <property type="project" value="UniProtKB-KW"/>
</dbReference>
<feature type="domain" description="HTH luxR-type" evidence="4">
    <location>
        <begin position="47"/>
        <end position="112"/>
    </location>
</feature>
<dbReference type="Pfam" id="PF22513">
    <property type="entry name" value="FitA-like_RHH"/>
    <property type="match status" value="1"/>
</dbReference>
<dbReference type="PROSITE" id="PS50043">
    <property type="entry name" value="HTH_LUXR_2"/>
    <property type="match status" value="1"/>
</dbReference>
<dbReference type="PRINTS" id="PR00038">
    <property type="entry name" value="HTHLUXR"/>
</dbReference>
<dbReference type="PANTHER" id="PTHR44688">
    <property type="entry name" value="DNA-BINDING TRANSCRIPTIONAL ACTIVATOR DEVR_DOSR"/>
    <property type="match status" value="1"/>
</dbReference>
<dbReference type="InterPro" id="IPR010985">
    <property type="entry name" value="Ribbon_hlx_hlx"/>
</dbReference>
<evidence type="ECO:0000313" key="5">
    <source>
        <dbReference type="EMBL" id="GGF46357.1"/>
    </source>
</evidence>
<comment type="caution">
    <text evidence="5">The sequence shown here is derived from an EMBL/GenBank/DDBJ whole genome shotgun (WGS) entry which is preliminary data.</text>
</comment>
<dbReference type="RefSeq" id="WP_188428822.1">
    <property type="nucleotide sequence ID" value="NZ_BAABKH010000005.1"/>
</dbReference>
<dbReference type="EMBL" id="BMEM01000001">
    <property type="protein sequence ID" value="GGF46357.1"/>
    <property type="molecule type" value="Genomic_DNA"/>
</dbReference>
<protein>
    <recommendedName>
        <fullName evidence="4">HTH luxR-type domain-containing protein</fullName>
    </recommendedName>
</protein>
<dbReference type="InterPro" id="IPR016032">
    <property type="entry name" value="Sig_transdc_resp-reg_C-effctor"/>
</dbReference>
<name>A0A917F4P6_9MICO</name>
<dbReference type="InterPro" id="IPR053853">
    <property type="entry name" value="FitA-like_RHH"/>
</dbReference>
<dbReference type="InterPro" id="IPR013321">
    <property type="entry name" value="Arc_rbn_hlx_hlx"/>
</dbReference>
<evidence type="ECO:0000256" key="2">
    <source>
        <dbReference type="ARBA" id="ARBA00023125"/>
    </source>
</evidence>
<keyword evidence="3" id="KW-0804">Transcription</keyword>
<evidence type="ECO:0000259" key="4">
    <source>
        <dbReference type="PROSITE" id="PS50043"/>
    </source>
</evidence>
<dbReference type="SUPFAM" id="SSF46894">
    <property type="entry name" value="C-terminal effector domain of the bipartite response regulators"/>
    <property type="match status" value="1"/>
</dbReference>
<dbReference type="InterPro" id="IPR036388">
    <property type="entry name" value="WH-like_DNA-bd_sf"/>
</dbReference>
<dbReference type="PANTHER" id="PTHR44688:SF16">
    <property type="entry name" value="DNA-BINDING TRANSCRIPTIONAL ACTIVATOR DEVR_DOSR"/>
    <property type="match status" value="1"/>
</dbReference>
<keyword evidence="1" id="KW-0805">Transcription regulation</keyword>
<dbReference type="AlphaFoldDB" id="A0A917F4P6"/>
<organism evidence="5 6">
    <name type="scientific">Ornithinimicrobium tianjinense</name>
    <dbReference type="NCBI Taxonomy" id="1195761"/>
    <lineage>
        <taxon>Bacteria</taxon>
        <taxon>Bacillati</taxon>
        <taxon>Actinomycetota</taxon>
        <taxon>Actinomycetes</taxon>
        <taxon>Micrococcales</taxon>
        <taxon>Ornithinimicrobiaceae</taxon>
        <taxon>Ornithinimicrobium</taxon>
    </lineage>
</organism>
<accession>A0A917F4P6</accession>